<dbReference type="InterPro" id="IPR037176">
    <property type="entry name" value="Osmotin/thaumatin-like_sf"/>
</dbReference>
<accession>A0A0P0WQ76</accession>
<feature type="chain" id="PRO_5006056816" evidence="3">
    <location>
        <begin position="20"/>
        <end position="426"/>
    </location>
</feature>
<dbReference type="Pfam" id="PF00314">
    <property type="entry name" value="Thaumatin"/>
    <property type="match status" value="1"/>
</dbReference>
<feature type="compositionally biased region" description="Low complexity" evidence="1">
    <location>
        <begin position="190"/>
        <end position="203"/>
    </location>
</feature>
<reference evidence="5" key="1">
    <citation type="journal article" date="2005" name="Nature">
        <title>The map-based sequence of the rice genome.</title>
        <authorList>
            <consortium name="International rice genome sequencing project (IRGSP)"/>
            <person name="Matsumoto T."/>
            <person name="Wu J."/>
            <person name="Kanamori H."/>
            <person name="Katayose Y."/>
            <person name="Fujisawa M."/>
            <person name="Namiki N."/>
            <person name="Mizuno H."/>
            <person name="Yamamoto K."/>
            <person name="Antonio B.A."/>
            <person name="Baba T."/>
            <person name="Sakata K."/>
            <person name="Nagamura Y."/>
            <person name="Aoki H."/>
            <person name="Arikawa K."/>
            <person name="Arita K."/>
            <person name="Bito T."/>
            <person name="Chiden Y."/>
            <person name="Fujitsuka N."/>
            <person name="Fukunaka R."/>
            <person name="Hamada M."/>
            <person name="Harada C."/>
            <person name="Hayashi A."/>
            <person name="Hijishita S."/>
            <person name="Honda M."/>
            <person name="Hosokawa S."/>
            <person name="Ichikawa Y."/>
            <person name="Idonuma A."/>
            <person name="Iijima M."/>
            <person name="Ikeda M."/>
            <person name="Ikeno M."/>
            <person name="Ito K."/>
            <person name="Ito S."/>
            <person name="Ito T."/>
            <person name="Ito Y."/>
            <person name="Ito Y."/>
            <person name="Iwabuchi A."/>
            <person name="Kamiya K."/>
            <person name="Karasawa W."/>
            <person name="Kurita K."/>
            <person name="Katagiri S."/>
            <person name="Kikuta A."/>
            <person name="Kobayashi H."/>
            <person name="Kobayashi N."/>
            <person name="Machita K."/>
            <person name="Maehara T."/>
            <person name="Masukawa M."/>
            <person name="Mizubayashi T."/>
            <person name="Mukai Y."/>
            <person name="Nagasaki H."/>
            <person name="Nagata Y."/>
            <person name="Naito S."/>
            <person name="Nakashima M."/>
            <person name="Nakama Y."/>
            <person name="Nakamichi Y."/>
            <person name="Nakamura M."/>
            <person name="Meguro A."/>
            <person name="Negishi M."/>
            <person name="Ohta I."/>
            <person name="Ohta T."/>
            <person name="Okamoto M."/>
            <person name="Ono N."/>
            <person name="Saji S."/>
            <person name="Sakaguchi M."/>
            <person name="Sakai K."/>
            <person name="Shibata M."/>
            <person name="Shimokawa T."/>
            <person name="Song J."/>
            <person name="Takazaki Y."/>
            <person name="Terasawa K."/>
            <person name="Tsugane M."/>
            <person name="Tsuji K."/>
            <person name="Ueda S."/>
            <person name="Waki K."/>
            <person name="Yamagata H."/>
            <person name="Yamamoto M."/>
            <person name="Yamamoto S."/>
            <person name="Yamane H."/>
            <person name="Yoshiki S."/>
            <person name="Yoshihara R."/>
            <person name="Yukawa K."/>
            <person name="Zhong H."/>
            <person name="Yano M."/>
            <person name="Yuan Q."/>
            <person name="Ouyang S."/>
            <person name="Liu J."/>
            <person name="Jones K.M."/>
            <person name="Gansberger K."/>
            <person name="Moffat K."/>
            <person name="Hill J."/>
            <person name="Bera J."/>
            <person name="Fadrosh D."/>
            <person name="Jin S."/>
            <person name="Johri S."/>
            <person name="Kim M."/>
            <person name="Overton L."/>
            <person name="Reardon M."/>
            <person name="Tsitrin T."/>
            <person name="Vuong H."/>
            <person name="Weaver B."/>
            <person name="Ciecko A."/>
            <person name="Tallon L."/>
            <person name="Jackson J."/>
            <person name="Pai G."/>
            <person name="Aken S.V."/>
            <person name="Utterback T."/>
            <person name="Reidmuller S."/>
            <person name="Feldblyum T."/>
            <person name="Hsiao J."/>
            <person name="Zismann V."/>
            <person name="Iobst S."/>
            <person name="de Vazeille A.R."/>
            <person name="Buell C.R."/>
            <person name="Ying K."/>
            <person name="Li Y."/>
            <person name="Lu T."/>
            <person name="Huang Y."/>
            <person name="Zhao Q."/>
            <person name="Feng Q."/>
            <person name="Zhang L."/>
            <person name="Zhu J."/>
            <person name="Weng Q."/>
            <person name="Mu J."/>
            <person name="Lu Y."/>
            <person name="Fan D."/>
            <person name="Liu Y."/>
            <person name="Guan J."/>
            <person name="Zhang Y."/>
            <person name="Yu S."/>
            <person name="Liu X."/>
            <person name="Zhang Y."/>
            <person name="Hong G."/>
            <person name="Han B."/>
            <person name="Choisne N."/>
            <person name="Demange N."/>
            <person name="Orjeda G."/>
            <person name="Samain S."/>
            <person name="Cattolico L."/>
            <person name="Pelletier E."/>
            <person name="Couloux A."/>
            <person name="Segurens B."/>
            <person name="Wincker P."/>
            <person name="D'Hont A."/>
            <person name="Scarpelli C."/>
            <person name="Weissenbach J."/>
            <person name="Salanoubat M."/>
            <person name="Quetier F."/>
            <person name="Yu Y."/>
            <person name="Kim H.R."/>
            <person name="Rambo T."/>
            <person name="Currie J."/>
            <person name="Collura K."/>
            <person name="Luo M."/>
            <person name="Yang T."/>
            <person name="Ammiraju J.S.S."/>
            <person name="Engler F."/>
            <person name="Soderlund C."/>
            <person name="Wing R.A."/>
            <person name="Palmer L.E."/>
            <person name="de la Bastide M."/>
            <person name="Spiegel L."/>
            <person name="Nascimento L."/>
            <person name="Zutavern T."/>
            <person name="O'Shaughnessy A."/>
            <person name="Dike S."/>
            <person name="Dedhia N."/>
            <person name="Preston R."/>
            <person name="Balija V."/>
            <person name="McCombie W.R."/>
            <person name="Chow T."/>
            <person name="Chen H."/>
            <person name="Chung M."/>
            <person name="Chen C."/>
            <person name="Shaw J."/>
            <person name="Wu H."/>
            <person name="Hsiao K."/>
            <person name="Chao Y."/>
            <person name="Chu M."/>
            <person name="Cheng C."/>
            <person name="Hour A."/>
            <person name="Lee P."/>
            <person name="Lin S."/>
            <person name="Lin Y."/>
            <person name="Liou J."/>
            <person name="Liu S."/>
            <person name="Hsing Y."/>
            <person name="Raghuvanshi S."/>
            <person name="Mohanty A."/>
            <person name="Bharti A.K."/>
            <person name="Gaur A."/>
            <person name="Gupta V."/>
            <person name="Kumar D."/>
            <person name="Ravi V."/>
            <person name="Vij S."/>
            <person name="Kapur A."/>
            <person name="Khurana P."/>
            <person name="Khurana P."/>
            <person name="Khurana J.P."/>
            <person name="Tyagi A.K."/>
            <person name="Gaikwad K."/>
            <person name="Singh A."/>
            <person name="Dalal V."/>
            <person name="Srivastava S."/>
            <person name="Dixit A."/>
            <person name="Pal A.K."/>
            <person name="Ghazi I.A."/>
            <person name="Yadav M."/>
            <person name="Pandit A."/>
            <person name="Bhargava A."/>
            <person name="Sureshbabu K."/>
            <person name="Batra K."/>
            <person name="Sharma T.R."/>
            <person name="Mohapatra T."/>
            <person name="Singh N.K."/>
            <person name="Messing J."/>
            <person name="Nelson A.B."/>
            <person name="Fuks G."/>
            <person name="Kavchok S."/>
            <person name="Keizer G."/>
            <person name="Linton E."/>
            <person name="Llaca V."/>
            <person name="Song R."/>
            <person name="Tanyolac B."/>
            <person name="Young S."/>
            <person name="Ho-Il K."/>
            <person name="Hahn J.H."/>
            <person name="Sangsakoo G."/>
            <person name="Vanavichit A."/>
            <person name="de Mattos Luiz.A.T."/>
            <person name="Zimmer P.D."/>
            <person name="Malone G."/>
            <person name="Dellagostin O."/>
            <person name="de Oliveira A.C."/>
            <person name="Bevan M."/>
            <person name="Bancroft I."/>
            <person name="Minx P."/>
            <person name="Cordum H."/>
            <person name="Wilson R."/>
            <person name="Cheng Z."/>
            <person name="Jin W."/>
            <person name="Jiang J."/>
            <person name="Leong S.A."/>
            <person name="Iwama H."/>
            <person name="Gojobori T."/>
            <person name="Itoh T."/>
            <person name="Niimura Y."/>
            <person name="Fujii Y."/>
            <person name="Habara T."/>
            <person name="Sakai H."/>
            <person name="Sato Y."/>
            <person name="Wilson G."/>
            <person name="Kumar K."/>
            <person name="McCouch S."/>
            <person name="Juretic N."/>
            <person name="Hoen D."/>
            <person name="Wright S."/>
            <person name="Bruskiewich R."/>
            <person name="Bureau T."/>
            <person name="Miyao A."/>
            <person name="Hirochika H."/>
            <person name="Nishikawa T."/>
            <person name="Kadowaki K."/>
            <person name="Sugiura M."/>
            <person name="Burr B."/>
            <person name="Sasaki T."/>
        </authorList>
    </citation>
    <scope>NUCLEOTIDE SEQUENCE [LARGE SCALE GENOMIC DNA]</scope>
    <source>
        <strain evidence="5">cv. Nipponbare</strain>
    </source>
</reference>
<dbReference type="Gene3D" id="2.60.110.10">
    <property type="entry name" value="Thaumatin"/>
    <property type="match status" value="1"/>
</dbReference>
<evidence type="ECO:0000256" key="3">
    <source>
        <dbReference type="SAM" id="SignalP"/>
    </source>
</evidence>
<dbReference type="Proteomes" id="UP000059680">
    <property type="component" value="Chromosome 5"/>
</dbReference>
<dbReference type="Gramene" id="Os05t0538500-00">
    <property type="protein sequence ID" value="Os05t0538500-00"/>
    <property type="gene ID" value="Os05g0538500"/>
</dbReference>
<dbReference type="SUPFAM" id="SSF49870">
    <property type="entry name" value="Osmotin, thaumatin-like protein"/>
    <property type="match status" value="1"/>
</dbReference>
<dbReference type="InParanoid" id="A0A0P0WQ76"/>
<sequence length="426" mass="45349">MACLNAGFLWSQLQFGAEAAGTTVFTMRNNCTYTVWATTLSRNTAVAIGAGGFELSPGANVSFLAPDGWSGRLWARTDCATSGTASLACATGDFGGAVSCSLGGAPPVTLAEFTLGGGDGKDFYDVSLVGGGRRGSPGAAPPPAARALLLAAPPRRPPAASPPTAASRHPPPFLPAPSTACGGRLRRRTATATTGAGLRAANGDGNVRGGASCGGRRRRGRGGARRRRAADGGERNRPRRPRGSRVMATAGTRRREATACGGRRRRSWGGQIRGWRPCSRGSDVVRRRRRRGLGSASGRHAADGDEQIRRATCDVRRRRRELGGARRRRAADGDERFSMLLIWILLFILIRISGKKGRIVSDRIRFPTDTIATVFEFVSEKNYPNSYPNPKISEKKSDRNNPHPKNMIGTRKLSVPLSSLVAGFDS</sequence>
<keyword evidence="5" id="KW-1185">Reference proteome</keyword>
<feature type="region of interest" description="Disordered" evidence="1">
    <location>
        <begin position="153"/>
        <end position="266"/>
    </location>
</feature>
<keyword evidence="2" id="KW-0812">Transmembrane</keyword>
<proteinExistence type="predicted"/>
<keyword evidence="2" id="KW-1133">Transmembrane helix</keyword>
<feature type="transmembrane region" description="Helical" evidence="2">
    <location>
        <begin position="337"/>
        <end position="354"/>
    </location>
</feature>
<reference evidence="4 5" key="2">
    <citation type="journal article" date="2013" name="Plant Cell Physiol.">
        <title>Rice Annotation Project Database (RAP-DB): an integrative and interactive database for rice genomics.</title>
        <authorList>
            <person name="Sakai H."/>
            <person name="Lee S.S."/>
            <person name="Tanaka T."/>
            <person name="Numa H."/>
            <person name="Kim J."/>
            <person name="Kawahara Y."/>
            <person name="Wakimoto H."/>
            <person name="Yang C.C."/>
            <person name="Iwamoto M."/>
            <person name="Abe T."/>
            <person name="Yamada Y."/>
            <person name="Muto A."/>
            <person name="Inokuchi H."/>
            <person name="Ikemura T."/>
            <person name="Matsumoto T."/>
            <person name="Sasaki T."/>
            <person name="Itoh T."/>
        </authorList>
    </citation>
    <scope>NUCLEOTIDE SEQUENCE [LARGE SCALE GENOMIC DNA]</scope>
    <source>
        <strain evidence="5">cv. Nipponbare</strain>
    </source>
</reference>
<dbReference type="PROSITE" id="PS51367">
    <property type="entry name" value="THAUMATIN_2"/>
    <property type="match status" value="1"/>
</dbReference>
<dbReference type="STRING" id="39947.A0A0P0WQ76"/>
<dbReference type="InterPro" id="IPR001938">
    <property type="entry name" value="Thaumatin"/>
</dbReference>
<keyword evidence="2" id="KW-0472">Membrane</keyword>
<dbReference type="EMBL" id="AP014961">
    <property type="protein sequence ID" value="BAS95095.1"/>
    <property type="molecule type" value="Genomic_DNA"/>
</dbReference>
<organism evidence="4 5">
    <name type="scientific">Oryza sativa subsp. japonica</name>
    <name type="common">Rice</name>
    <dbReference type="NCBI Taxonomy" id="39947"/>
    <lineage>
        <taxon>Eukaryota</taxon>
        <taxon>Viridiplantae</taxon>
        <taxon>Streptophyta</taxon>
        <taxon>Embryophyta</taxon>
        <taxon>Tracheophyta</taxon>
        <taxon>Spermatophyta</taxon>
        <taxon>Magnoliopsida</taxon>
        <taxon>Liliopsida</taxon>
        <taxon>Poales</taxon>
        <taxon>Poaceae</taxon>
        <taxon>BOP clade</taxon>
        <taxon>Oryzoideae</taxon>
        <taxon>Oryzeae</taxon>
        <taxon>Oryzinae</taxon>
        <taxon>Oryza</taxon>
        <taxon>Oryza sativa</taxon>
    </lineage>
</organism>
<gene>
    <name evidence="4" type="ordered locus">Os05g0538500</name>
    <name evidence="4" type="ORF">OSNPB_050538500</name>
</gene>
<evidence type="ECO:0000256" key="1">
    <source>
        <dbReference type="SAM" id="MobiDB-lite"/>
    </source>
</evidence>
<evidence type="ECO:0000256" key="2">
    <source>
        <dbReference type="SAM" id="Phobius"/>
    </source>
</evidence>
<dbReference type="AlphaFoldDB" id="A0A0P0WQ76"/>
<protein>
    <submittedName>
        <fullName evidence="4">Os05g0538500 protein</fullName>
    </submittedName>
</protein>
<dbReference type="PRINTS" id="PR00347">
    <property type="entry name" value="THAUMATIN"/>
</dbReference>
<feature type="compositionally biased region" description="Basic residues" evidence="1">
    <location>
        <begin position="215"/>
        <end position="228"/>
    </location>
</feature>
<feature type="compositionally biased region" description="Basic and acidic residues" evidence="1">
    <location>
        <begin position="392"/>
        <end position="401"/>
    </location>
</feature>
<dbReference type="PaxDb" id="39947-A0A0P0WQ76"/>
<evidence type="ECO:0000313" key="4">
    <source>
        <dbReference type="EMBL" id="BAS95095.1"/>
    </source>
</evidence>
<keyword evidence="3" id="KW-0732">Signal</keyword>
<feature type="signal peptide" evidence="3">
    <location>
        <begin position="1"/>
        <end position="19"/>
    </location>
</feature>
<dbReference type="GO" id="GO:0006952">
    <property type="term" value="P:defense response"/>
    <property type="evidence" value="ECO:0000318"/>
    <property type="project" value="GO_Central"/>
</dbReference>
<feature type="region of interest" description="Disordered" evidence="1">
    <location>
        <begin position="386"/>
        <end position="409"/>
    </location>
</feature>
<reference evidence="4 5" key="3">
    <citation type="journal article" date="2013" name="Rice">
        <title>Improvement of the Oryza sativa Nipponbare reference genome using next generation sequence and optical map data.</title>
        <authorList>
            <person name="Kawahara Y."/>
            <person name="de la Bastide M."/>
            <person name="Hamilton J.P."/>
            <person name="Kanamori H."/>
            <person name="McCombie W.R."/>
            <person name="Ouyang S."/>
            <person name="Schwartz D.C."/>
            <person name="Tanaka T."/>
            <person name="Wu J."/>
            <person name="Zhou S."/>
            <person name="Childs K.L."/>
            <person name="Davidson R.M."/>
            <person name="Lin H."/>
            <person name="Quesada-Ocampo L."/>
            <person name="Vaillancourt B."/>
            <person name="Sakai H."/>
            <person name="Lee S.S."/>
            <person name="Kim J."/>
            <person name="Numa H."/>
            <person name="Itoh T."/>
            <person name="Buell C.R."/>
            <person name="Matsumoto T."/>
        </authorList>
    </citation>
    <scope>NUCLEOTIDE SEQUENCE [LARGE SCALE GENOMIC DNA]</scope>
    <source>
        <strain evidence="5">cv. Nipponbare</strain>
    </source>
</reference>
<dbReference type="SMR" id="A0A0P0WQ76"/>
<evidence type="ECO:0000313" key="5">
    <source>
        <dbReference type="Proteomes" id="UP000059680"/>
    </source>
</evidence>
<name>A0A0P0WQ76_ORYSJ</name>
<dbReference type="PANTHER" id="PTHR31048">
    <property type="entry name" value="OS03G0233200 PROTEIN"/>
    <property type="match status" value="1"/>
</dbReference>
<dbReference type="SMART" id="SM00205">
    <property type="entry name" value="THN"/>
    <property type="match status" value="1"/>
</dbReference>